<feature type="domain" description="Rex DNA-binding C-terminal" evidence="9">
    <location>
        <begin position="8"/>
        <end position="54"/>
    </location>
</feature>
<dbReference type="HAMAP" id="MF_01131">
    <property type="entry name" value="Rex"/>
    <property type="match status" value="1"/>
</dbReference>
<keyword evidence="6 7" id="KW-0804">Transcription</keyword>
<feature type="DNA-binding region" description="H-T-H motif" evidence="7">
    <location>
        <begin position="18"/>
        <end position="57"/>
    </location>
</feature>
<dbReference type="Pfam" id="PF06971">
    <property type="entry name" value="Put_DNA-bind_N"/>
    <property type="match status" value="1"/>
</dbReference>
<sequence length="217" mass="24034">MFIEHEEISRFIIHRMALYHSTLKLMQEEGITICISNELGRRTGLPSHQIRKDLAYFGEFGTKGVGYQIDYLLLRIEKILGYDTVWNAVLVGLNIPVLPIMSYSHFCPSAVEILEVIDLNNKNHGTVCDLGLPVAAIDSIKDSITSKKITIGIIAVPPSYAQKTANQLIQAGVKGIVNFSTCPIFGPEHIAITQISIASWFSQLTFALKQGLEKDSC</sequence>
<proteinExistence type="inferred from homology"/>
<comment type="function">
    <text evidence="7">Modulates transcription in response to changes in cellular NADH/NAD(+) redox state.</text>
</comment>
<evidence type="ECO:0000256" key="6">
    <source>
        <dbReference type="ARBA" id="ARBA00023163"/>
    </source>
</evidence>
<evidence type="ECO:0000256" key="3">
    <source>
        <dbReference type="ARBA" id="ARBA00023015"/>
    </source>
</evidence>
<keyword evidence="5 7" id="KW-0238">DNA-binding</keyword>
<comment type="subcellular location">
    <subcellularLocation>
        <location evidence="7">Cytoplasm</location>
    </subcellularLocation>
</comment>
<reference evidence="10" key="1">
    <citation type="submission" date="2016-08" db="EMBL/GenBank/DDBJ databases">
        <authorList>
            <person name="Seilhamer J.J."/>
        </authorList>
    </citation>
    <scope>NUCLEOTIDE SEQUENCE</scope>
    <source>
        <strain evidence="10">86</strain>
    </source>
</reference>
<dbReference type="NCBIfam" id="NF003994">
    <property type="entry name" value="PRK05472.2-3"/>
    <property type="match status" value="1"/>
</dbReference>
<comment type="subunit">
    <text evidence="7">Homodimer.</text>
</comment>
<dbReference type="EMBL" id="FMJE01000006">
    <property type="protein sequence ID" value="SCM83089.1"/>
    <property type="molecule type" value="Genomic_DNA"/>
</dbReference>
<dbReference type="InterPro" id="IPR003781">
    <property type="entry name" value="CoA-bd"/>
</dbReference>
<evidence type="ECO:0000256" key="4">
    <source>
        <dbReference type="ARBA" id="ARBA00023027"/>
    </source>
</evidence>
<dbReference type="AlphaFoldDB" id="A0A212M0B2"/>
<dbReference type="SUPFAM" id="SSF51735">
    <property type="entry name" value="NAD(P)-binding Rossmann-fold domains"/>
    <property type="match status" value="1"/>
</dbReference>
<comment type="similarity">
    <text evidence="7">Belongs to the transcriptional regulatory Rex family.</text>
</comment>
<dbReference type="GO" id="GO:0051775">
    <property type="term" value="P:response to redox state"/>
    <property type="evidence" value="ECO:0007669"/>
    <property type="project" value="InterPro"/>
</dbReference>
<dbReference type="Gene3D" id="3.40.50.720">
    <property type="entry name" value="NAD(P)-binding Rossmann-like Domain"/>
    <property type="match status" value="1"/>
</dbReference>
<comment type="caution">
    <text evidence="7">Lacks conserved residue(s) required for the propagation of feature annotation.</text>
</comment>
<dbReference type="SUPFAM" id="SSF46785">
    <property type="entry name" value="Winged helix' DNA-binding domain"/>
    <property type="match status" value="1"/>
</dbReference>
<organism evidence="10">
    <name type="scientific">uncultured Sporomusa sp</name>
    <dbReference type="NCBI Taxonomy" id="307249"/>
    <lineage>
        <taxon>Bacteria</taxon>
        <taxon>Bacillati</taxon>
        <taxon>Bacillota</taxon>
        <taxon>Negativicutes</taxon>
        <taxon>Selenomonadales</taxon>
        <taxon>Sporomusaceae</taxon>
        <taxon>Sporomusa</taxon>
        <taxon>environmental samples</taxon>
    </lineage>
</organism>
<evidence type="ECO:0000256" key="2">
    <source>
        <dbReference type="ARBA" id="ARBA00022491"/>
    </source>
</evidence>
<accession>A0A212M0B2</accession>
<keyword evidence="2 7" id="KW-0678">Repressor</keyword>
<evidence type="ECO:0000259" key="8">
    <source>
        <dbReference type="Pfam" id="PF02629"/>
    </source>
</evidence>
<dbReference type="GO" id="GO:0045892">
    <property type="term" value="P:negative regulation of DNA-templated transcription"/>
    <property type="evidence" value="ECO:0007669"/>
    <property type="project" value="InterPro"/>
</dbReference>
<dbReference type="Gene3D" id="1.10.10.10">
    <property type="entry name" value="Winged helix-like DNA-binding domain superfamily/Winged helix DNA-binding domain"/>
    <property type="match status" value="1"/>
</dbReference>
<feature type="domain" description="CoA-binding" evidence="8">
    <location>
        <begin position="89"/>
        <end position="180"/>
    </location>
</feature>
<dbReference type="GO" id="GO:0003677">
    <property type="term" value="F:DNA binding"/>
    <property type="evidence" value="ECO:0007669"/>
    <property type="project" value="UniProtKB-UniRule"/>
</dbReference>
<keyword evidence="1 7" id="KW-0963">Cytoplasm</keyword>
<dbReference type="GO" id="GO:0005737">
    <property type="term" value="C:cytoplasm"/>
    <property type="evidence" value="ECO:0007669"/>
    <property type="project" value="UniProtKB-SubCell"/>
</dbReference>
<evidence type="ECO:0000313" key="10">
    <source>
        <dbReference type="EMBL" id="SCM83089.1"/>
    </source>
</evidence>
<name>A0A212M0B2_9FIRM</name>
<evidence type="ECO:0000256" key="1">
    <source>
        <dbReference type="ARBA" id="ARBA00022490"/>
    </source>
</evidence>
<dbReference type="GO" id="GO:0003700">
    <property type="term" value="F:DNA-binding transcription factor activity"/>
    <property type="evidence" value="ECO:0007669"/>
    <property type="project" value="UniProtKB-UniRule"/>
</dbReference>
<dbReference type="InterPro" id="IPR036388">
    <property type="entry name" value="WH-like_DNA-bd_sf"/>
</dbReference>
<dbReference type="PANTHER" id="PTHR35786:SF1">
    <property type="entry name" value="REDOX-SENSING TRANSCRIPTIONAL REPRESSOR REX 1"/>
    <property type="match status" value="1"/>
</dbReference>
<dbReference type="Pfam" id="PF02629">
    <property type="entry name" value="CoA_binding"/>
    <property type="match status" value="1"/>
</dbReference>
<evidence type="ECO:0000256" key="7">
    <source>
        <dbReference type="HAMAP-Rule" id="MF_01131"/>
    </source>
</evidence>
<dbReference type="PANTHER" id="PTHR35786">
    <property type="entry name" value="REDOX-SENSING TRANSCRIPTIONAL REPRESSOR REX"/>
    <property type="match status" value="1"/>
</dbReference>
<dbReference type="NCBIfam" id="NF003995">
    <property type="entry name" value="PRK05472.2-4"/>
    <property type="match status" value="1"/>
</dbReference>
<protein>
    <recommendedName>
        <fullName evidence="7">Redox-sensing transcriptional repressor Rex</fullName>
    </recommendedName>
</protein>
<gene>
    <name evidence="7 10" type="primary">rex</name>
    <name evidence="10" type="ORF">KL86SPO_60051</name>
</gene>
<keyword evidence="3 7" id="KW-0805">Transcription regulation</keyword>
<evidence type="ECO:0000259" key="9">
    <source>
        <dbReference type="Pfam" id="PF06971"/>
    </source>
</evidence>
<dbReference type="InterPro" id="IPR009718">
    <property type="entry name" value="Rex_DNA-bd_C_dom"/>
</dbReference>
<dbReference type="InterPro" id="IPR036390">
    <property type="entry name" value="WH_DNA-bd_sf"/>
</dbReference>
<evidence type="ECO:0000256" key="5">
    <source>
        <dbReference type="ARBA" id="ARBA00023125"/>
    </source>
</evidence>
<dbReference type="RefSeq" id="WP_288185609.1">
    <property type="nucleotide sequence ID" value="NZ_LT608335.1"/>
</dbReference>
<keyword evidence="4 7" id="KW-0520">NAD</keyword>
<dbReference type="NCBIfam" id="NF003996">
    <property type="entry name" value="PRK05472.2-5"/>
    <property type="match status" value="1"/>
</dbReference>
<dbReference type="InterPro" id="IPR022876">
    <property type="entry name" value="Tscrpt_rep_Rex"/>
</dbReference>
<dbReference type="InterPro" id="IPR036291">
    <property type="entry name" value="NAD(P)-bd_dom_sf"/>
</dbReference>